<feature type="compositionally biased region" description="Low complexity" evidence="2">
    <location>
        <begin position="102"/>
        <end position="121"/>
    </location>
</feature>
<dbReference type="InterPro" id="IPR034829">
    <property type="entry name" value="DnaD-like_sf"/>
</dbReference>
<dbReference type="EMBL" id="ACIN03000001">
    <property type="protein sequence ID" value="ESK66342.1"/>
    <property type="molecule type" value="Genomic_DNA"/>
</dbReference>
<reference evidence="4" key="1">
    <citation type="submission" date="2013-06" db="EMBL/GenBank/DDBJ databases">
        <authorList>
            <person name="Weinstock G."/>
            <person name="Sodergren E."/>
            <person name="Clifton S."/>
            <person name="Fulton L."/>
            <person name="Fulton B."/>
            <person name="Courtney L."/>
            <person name="Fronick C."/>
            <person name="Harrison M."/>
            <person name="Strong C."/>
            <person name="Farmer C."/>
            <person name="Delahaunty K."/>
            <person name="Markovic C."/>
            <person name="Hall O."/>
            <person name="Minx P."/>
            <person name="Tomlinson C."/>
            <person name="Mitreva M."/>
            <person name="Nelson J."/>
            <person name="Hou S."/>
            <person name="Wollam A."/>
            <person name="Pepin K.H."/>
            <person name="Johnson M."/>
            <person name="Bhonagiri V."/>
            <person name="Nash W.E."/>
            <person name="Warren W."/>
            <person name="Chinwalla A."/>
            <person name="Mardis E.R."/>
            <person name="Wilson R.K."/>
        </authorList>
    </citation>
    <scope>NUCLEOTIDE SEQUENCE [LARGE SCALE GENOMIC DNA]</scope>
    <source>
        <strain evidence="4">ATCC 49176</strain>
    </source>
</reference>
<dbReference type="InterPro" id="IPR036388">
    <property type="entry name" value="WH-like_DNA-bd_sf"/>
</dbReference>
<proteinExistence type="inferred from homology"/>
<evidence type="ECO:0000313" key="5">
    <source>
        <dbReference type="Proteomes" id="UP000019050"/>
    </source>
</evidence>
<sequence length="229" mass="25795">MYNWYQEGFVVLPQVLLSHYQDLGLSPETFLLVTTILGQKEGQLSPMTVVDLCCQHYGWQSHQAMSQLSLLADQGYLVFEVDASGQDRLSLAPLFERLETLNPSSSQNQTTTTSAETDQTNDSQEAITASQLIPLIEGEFGRSLSALEYETLNGWLKQDGYAPDLIRLAVKEAVLRQALSLKYIDRILINWERHGLTTVAQAQAYLDKRDKDQPNNQEAVYDQIDIPLL</sequence>
<dbReference type="InterPro" id="IPR006343">
    <property type="entry name" value="DnaB/C_C"/>
</dbReference>
<evidence type="ECO:0000256" key="2">
    <source>
        <dbReference type="SAM" id="MobiDB-lite"/>
    </source>
</evidence>
<dbReference type="SUPFAM" id="SSF158499">
    <property type="entry name" value="DnaD domain-like"/>
    <property type="match status" value="1"/>
</dbReference>
<dbReference type="Gene3D" id="1.10.10.630">
    <property type="entry name" value="DnaD domain-like"/>
    <property type="match status" value="1"/>
</dbReference>
<dbReference type="GeneID" id="84818085"/>
<dbReference type="InterPro" id="IPR053162">
    <property type="entry name" value="DnaD"/>
</dbReference>
<comment type="caution">
    <text evidence="4">The sequence shown here is derived from an EMBL/GenBank/DDBJ whole genome shotgun (WGS) entry which is preliminary data.</text>
</comment>
<dbReference type="HOGENOM" id="CLU_091656_0_1_9"/>
<evidence type="ECO:0000256" key="1">
    <source>
        <dbReference type="ARBA" id="ARBA00093462"/>
    </source>
</evidence>
<comment type="similarity">
    <text evidence="1">Belongs to the DnaB/DnaD family.</text>
</comment>
<dbReference type="PANTHER" id="PTHR37293:SF6">
    <property type="entry name" value="DNA REPLICATION PROTEIN DNAD"/>
    <property type="match status" value="1"/>
</dbReference>
<dbReference type="NCBIfam" id="TIGR01446">
    <property type="entry name" value="DnaD_dom"/>
    <property type="match status" value="1"/>
</dbReference>
<dbReference type="AlphaFoldDB" id="W1Q554"/>
<dbReference type="Pfam" id="PF07261">
    <property type="entry name" value="DnaB_2"/>
    <property type="match status" value="1"/>
</dbReference>
<dbReference type="Gene3D" id="1.10.10.10">
    <property type="entry name" value="Winged helix-like DNA-binding domain superfamily/Winged helix DNA-binding domain"/>
    <property type="match status" value="1"/>
</dbReference>
<keyword evidence="5" id="KW-1185">Reference proteome</keyword>
<dbReference type="RefSeq" id="WP_023390690.1">
    <property type="nucleotide sequence ID" value="NZ_KI535340.1"/>
</dbReference>
<dbReference type="Proteomes" id="UP000019050">
    <property type="component" value="Unassembled WGS sequence"/>
</dbReference>
<accession>W1Q554</accession>
<dbReference type="PANTHER" id="PTHR37293">
    <property type="entry name" value="PHAGE REPLICATION PROTEIN-RELATED"/>
    <property type="match status" value="1"/>
</dbReference>
<evidence type="ECO:0000313" key="4">
    <source>
        <dbReference type="EMBL" id="ESK66342.1"/>
    </source>
</evidence>
<organism evidence="4 5">
    <name type="scientific">Abiotrophia defectiva ATCC 49176</name>
    <dbReference type="NCBI Taxonomy" id="592010"/>
    <lineage>
        <taxon>Bacteria</taxon>
        <taxon>Bacillati</taxon>
        <taxon>Bacillota</taxon>
        <taxon>Bacilli</taxon>
        <taxon>Lactobacillales</taxon>
        <taxon>Aerococcaceae</taxon>
        <taxon>Abiotrophia</taxon>
    </lineage>
</organism>
<name>W1Q554_ABIDE</name>
<dbReference type="STRING" id="592010.GCWU000182_000028"/>
<feature type="domain" description="DnaB/C C-terminal" evidence="3">
    <location>
        <begin position="135"/>
        <end position="205"/>
    </location>
</feature>
<dbReference type="OrthoDB" id="9770238at2"/>
<evidence type="ECO:0000259" key="3">
    <source>
        <dbReference type="Pfam" id="PF07261"/>
    </source>
</evidence>
<gene>
    <name evidence="4" type="ORF">GCWU000182_000028</name>
</gene>
<feature type="region of interest" description="Disordered" evidence="2">
    <location>
        <begin position="102"/>
        <end position="124"/>
    </location>
</feature>
<protein>
    <submittedName>
        <fullName evidence="4">DnaD domain protein</fullName>
    </submittedName>
</protein>
<dbReference type="eggNOG" id="COG3935">
    <property type="taxonomic scope" value="Bacteria"/>
</dbReference>